<protein>
    <recommendedName>
        <fullName evidence="4">DUF456 domain-containing protein</fullName>
    </recommendedName>
</protein>
<dbReference type="RefSeq" id="WP_145084768.1">
    <property type="nucleotide sequence ID" value="NZ_CP036298.1"/>
</dbReference>
<dbReference type="EMBL" id="CP036298">
    <property type="protein sequence ID" value="QDV27413.1"/>
    <property type="molecule type" value="Genomic_DNA"/>
</dbReference>
<dbReference type="Pfam" id="PF04306">
    <property type="entry name" value="DUF456"/>
    <property type="match status" value="1"/>
</dbReference>
<dbReference type="KEGG" id="ahel:Q31a_58020"/>
<dbReference type="Proteomes" id="UP000318017">
    <property type="component" value="Chromosome"/>
</dbReference>
<accession>A0A518GFP4</accession>
<keyword evidence="3" id="KW-1185">Reference proteome</keyword>
<dbReference type="InterPro" id="IPR007403">
    <property type="entry name" value="DUF456"/>
</dbReference>
<evidence type="ECO:0000313" key="2">
    <source>
        <dbReference type="EMBL" id="QDV27413.1"/>
    </source>
</evidence>
<dbReference type="AlphaFoldDB" id="A0A518GFP4"/>
<proteinExistence type="predicted"/>
<evidence type="ECO:0000256" key="1">
    <source>
        <dbReference type="SAM" id="Phobius"/>
    </source>
</evidence>
<gene>
    <name evidence="2" type="ORF">Q31a_58020</name>
</gene>
<keyword evidence="1" id="KW-0812">Transmembrane</keyword>
<feature type="transmembrane region" description="Helical" evidence="1">
    <location>
        <begin position="153"/>
        <end position="179"/>
    </location>
</feature>
<evidence type="ECO:0000313" key="3">
    <source>
        <dbReference type="Proteomes" id="UP000318017"/>
    </source>
</evidence>
<feature type="transmembrane region" description="Helical" evidence="1">
    <location>
        <begin position="49"/>
        <end position="68"/>
    </location>
</feature>
<sequence length="180" mass="18311">MFLFSLMVLLTLLAIVAWAIGGLGMPGNWGIVLMALACWFFFPQEYRGYVGLLALLGIVAAALLGELLEFAASALGASRLGGSKRGAALALVGSLAGAVGGLFLGALVPPPILGSVLVSLLLGASGSFVGAAAGERWAGKDWESSLNIGSAAFWGRLLGTVGKALCGTIACGLFLIALWW</sequence>
<reference evidence="2 3" key="1">
    <citation type="submission" date="2019-02" db="EMBL/GenBank/DDBJ databases">
        <title>Deep-cultivation of Planctomycetes and their phenomic and genomic characterization uncovers novel biology.</title>
        <authorList>
            <person name="Wiegand S."/>
            <person name="Jogler M."/>
            <person name="Boedeker C."/>
            <person name="Pinto D."/>
            <person name="Vollmers J."/>
            <person name="Rivas-Marin E."/>
            <person name="Kohn T."/>
            <person name="Peeters S.H."/>
            <person name="Heuer A."/>
            <person name="Rast P."/>
            <person name="Oberbeckmann S."/>
            <person name="Bunk B."/>
            <person name="Jeske O."/>
            <person name="Meyerdierks A."/>
            <person name="Storesund J.E."/>
            <person name="Kallscheuer N."/>
            <person name="Luecker S."/>
            <person name="Lage O.M."/>
            <person name="Pohl T."/>
            <person name="Merkel B.J."/>
            <person name="Hornburger P."/>
            <person name="Mueller R.-W."/>
            <person name="Bruemmer F."/>
            <person name="Labrenz M."/>
            <person name="Spormann A.M."/>
            <person name="Op den Camp H."/>
            <person name="Overmann J."/>
            <person name="Amann R."/>
            <person name="Jetten M.S.M."/>
            <person name="Mascher T."/>
            <person name="Medema M.H."/>
            <person name="Devos D.P."/>
            <person name="Kaster A.-K."/>
            <person name="Ovreas L."/>
            <person name="Rohde M."/>
            <person name="Galperin M.Y."/>
            <person name="Jogler C."/>
        </authorList>
    </citation>
    <scope>NUCLEOTIDE SEQUENCE [LARGE SCALE GENOMIC DNA]</scope>
    <source>
        <strain evidence="2 3">Q31a</strain>
    </source>
</reference>
<name>A0A518GFP4_9BACT</name>
<organism evidence="2 3">
    <name type="scientific">Aureliella helgolandensis</name>
    <dbReference type="NCBI Taxonomy" id="2527968"/>
    <lineage>
        <taxon>Bacteria</taxon>
        <taxon>Pseudomonadati</taxon>
        <taxon>Planctomycetota</taxon>
        <taxon>Planctomycetia</taxon>
        <taxon>Pirellulales</taxon>
        <taxon>Pirellulaceae</taxon>
        <taxon>Aureliella</taxon>
    </lineage>
</organism>
<keyword evidence="1" id="KW-1133">Transmembrane helix</keyword>
<dbReference type="OrthoDB" id="215610at2"/>
<feature type="transmembrane region" description="Helical" evidence="1">
    <location>
        <begin position="115"/>
        <end position="133"/>
    </location>
</feature>
<feature type="transmembrane region" description="Helical" evidence="1">
    <location>
        <begin position="88"/>
        <end position="108"/>
    </location>
</feature>
<evidence type="ECO:0008006" key="4">
    <source>
        <dbReference type="Google" id="ProtNLM"/>
    </source>
</evidence>
<keyword evidence="1" id="KW-0472">Membrane</keyword>
<feature type="transmembrane region" description="Helical" evidence="1">
    <location>
        <begin position="27"/>
        <end position="42"/>
    </location>
</feature>